<reference evidence="2 3" key="1">
    <citation type="submission" date="2017-02" db="EMBL/GenBank/DDBJ databases">
        <authorList>
            <person name="Peterson S.W."/>
        </authorList>
    </citation>
    <scope>NUCLEOTIDE SEQUENCE [LARGE SCALE GENOMIC DNA]</scope>
    <source>
        <strain evidence="2 3">DSM 45154</strain>
    </source>
</reference>
<organism evidence="2 3">
    <name type="scientific">Marinactinospora thermotolerans DSM 45154</name>
    <dbReference type="NCBI Taxonomy" id="1122192"/>
    <lineage>
        <taxon>Bacteria</taxon>
        <taxon>Bacillati</taxon>
        <taxon>Actinomycetota</taxon>
        <taxon>Actinomycetes</taxon>
        <taxon>Streptosporangiales</taxon>
        <taxon>Nocardiopsidaceae</taxon>
        <taxon>Marinactinospora</taxon>
    </lineage>
</organism>
<dbReference type="AlphaFoldDB" id="A0A1T4P3Q5"/>
<keyword evidence="3" id="KW-1185">Reference proteome</keyword>
<proteinExistence type="predicted"/>
<evidence type="ECO:0000313" key="3">
    <source>
        <dbReference type="Proteomes" id="UP000190637"/>
    </source>
</evidence>
<name>A0A1T4P3Q5_9ACTN</name>
<feature type="compositionally biased region" description="Basic and acidic residues" evidence="1">
    <location>
        <begin position="78"/>
        <end position="88"/>
    </location>
</feature>
<gene>
    <name evidence="2" type="ORF">SAMN02745673_01614</name>
</gene>
<evidence type="ECO:0000256" key="1">
    <source>
        <dbReference type="SAM" id="MobiDB-lite"/>
    </source>
</evidence>
<dbReference type="EMBL" id="FUWS01000004">
    <property type="protein sequence ID" value="SJZ86062.1"/>
    <property type="molecule type" value="Genomic_DNA"/>
</dbReference>
<feature type="region of interest" description="Disordered" evidence="1">
    <location>
        <begin position="62"/>
        <end position="88"/>
    </location>
</feature>
<accession>A0A1T4P3Q5</accession>
<dbReference type="Proteomes" id="UP000190637">
    <property type="component" value="Unassembled WGS sequence"/>
</dbReference>
<evidence type="ECO:0000313" key="2">
    <source>
        <dbReference type="EMBL" id="SJZ86062.1"/>
    </source>
</evidence>
<feature type="compositionally biased region" description="Polar residues" evidence="1">
    <location>
        <begin position="62"/>
        <end position="75"/>
    </location>
</feature>
<protein>
    <submittedName>
        <fullName evidence="2">Uncharacterized protein</fullName>
    </submittedName>
</protein>
<sequence length="88" mass="9432">MRAGFDPSGRERIHFSLGCVTAGESGWAERFGTPKLEFRDFAIGVAASVAQVIGAVQATRQVSGPTIPSTVSPFSRWNAEHTDRDLAP</sequence>